<dbReference type="GO" id="GO:0005634">
    <property type="term" value="C:nucleus"/>
    <property type="evidence" value="ECO:0007669"/>
    <property type="project" value="UniProtKB-SubCell"/>
</dbReference>
<dbReference type="Proteomes" id="UP000053617">
    <property type="component" value="Unassembled WGS sequence"/>
</dbReference>
<protein>
    <recommendedName>
        <fullName evidence="6">Transcription factor domain-containing protein</fullName>
    </recommendedName>
</protein>
<comment type="subcellular location">
    <subcellularLocation>
        <location evidence="1">Nucleus</location>
    </subcellularLocation>
</comment>
<dbReference type="RefSeq" id="XP_013268223.1">
    <property type="nucleotide sequence ID" value="XM_013412769.1"/>
</dbReference>
<dbReference type="STRING" id="1442369.A0A0D2FGH1"/>
<dbReference type="PANTHER" id="PTHR31001">
    <property type="entry name" value="UNCHARACTERIZED TRANSCRIPTIONAL REGULATORY PROTEIN"/>
    <property type="match status" value="1"/>
</dbReference>
<feature type="region of interest" description="Disordered" evidence="3">
    <location>
        <begin position="50"/>
        <end position="75"/>
    </location>
</feature>
<dbReference type="HOGENOM" id="CLU_013260_0_0_1"/>
<dbReference type="CDD" id="cd12148">
    <property type="entry name" value="fungal_TF_MHR"/>
    <property type="match status" value="1"/>
</dbReference>
<evidence type="ECO:0008006" key="6">
    <source>
        <dbReference type="Google" id="ProtNLM"/>
    </source>
</evidence>
<dbReference type="GeneID" id="25298224"/>
<dbReference type="AlphaFoldDB" id="A0A0D2FGH1"/>
<evidence type="ECO:0000256" key="2">
    <source>
        <dbReference type="ARBA" id="ARBA00023242"/>
    </source>
</evidence>
<name>A0A0D2FGH1_9EURO</name>
<dbReference type="OrthoDB" id="3014581at2759"/>
<evidence type="ECO:0000313" key="4">
    <source>
        <dbReference type="EMBL" id="KIX01087.1"/>
    </source>
</evidence>
<reference evidence="4 5" key="1">
    <citation type="submission" date="2015-01" db="EMBL/GenBank/DDBJ databases">
        <title>The Genome Sequence of Rhinocladiella mackenzie CBS 650.93.</title>
        <authorList>
            <consortium name="The Broad Institute Genomics Platform"/>
            <person name="Cuomo C."/>
            <person name="de Hoog S."/>
            <person name="Gorbushina A."/>
            <person name="Stielow B."/>
            <person name="Teixiera M."/>
            <person name="Abouelleil A."/>
            <person name="Chapman S.B."/>
            <person name="Priest M."/>
            <person name="Young S.K."/>
            <person name="Wortman J."/>
            <person name="Nusbaum C."/>
            <person name="Birren B."/>
        </authorList>
    </citation>
    <scope>NUCLEOTIDE SEQUENCE [LARGE SCALE GENOMIC DNA]</scope>
    <source>
        <strain evidence="4 5">CBS 650.93</strain>
    </source>
</reference>
<organism evidence="4 5">
    <name type="scientific">Rhinocladiella mackenziei CBS 650.93</name>
    <dbReference type="NCBI Taxonomy" id="1442369"/>
    <lineage>
        <taxon>Eukaryota</taxon>
        <taxon>Fungi</taxon>
        <taxon>Dikarya</taxon>
        <taxon>Ascomycota</taxon>
        <taxon>Pezizomycotina</taxon>
        <taxon>Eurotiomycetes</taxon>
        <taxon>Chaetothyriomycetidae</taxon>
        <taxon>Chaetothyriales</taxon>
        <taxon>Herpotrichiellaceae</taxon>
        <taxon>Rhinocladiella</taxon>
    </lineage>
</organism>
<dbReference type="VEuPathDB" id="FungiDB:Z518_10153"/>
<sequence>MMIQRWSRPPLSCRPCREKKRRDIQCEYGRQGQSEEHPGERGIIQATSTTIGSSQTAAALSTTRSTPSPEPAPCDAKEMIDRIRKLEEEVFNKPNTTVPLTSVAAGIRPEHSTRNGNSGTITRARSLLLPDGTPFGSHRLSTSSDDSSQDRARVAHLVAQLPPLGQARELFDHFSLALHPTFVVLHLPSTRVLMEETYHSIVQGDDEPCIAKLLMLFTIFAGAALTWTSQILERLRSTPEEAKAAFTAYTRLAISILDNVHRPIAPSTIALAAITTLAHVVANADGFPVKVHWLRSRCLSMARMMQIDRLDMVTSREERRLKGCDMIEIEVQRRIWWHMVASDWLDAFSGGPQEGAYIFQPRHMNVNYPSNADDESITSTGVEHELPLSAPTSMSAFIQRVKLADLCREIVDTMPSMFLESQEPAYGVVLALDDKLQTYLKQLPVFFQLDPISIQESRSICKERPHIAWQRLGVHVSLHARLCRLHRPYHLRGSTDPKYAYSRATCVRSAHTILELRRSMDDMAPLAGVRPARFWVIMHHVFMAALTLATDVSFNPDAPEAEAQKAKVMVAYQMLERSREESSALMEGIQKNMQILIATLQKRRTQMPSPQLEELRGTRNGTQVAPEDMVSNYQASREPDSLPLVESDKTGLNNPIPAGAGTQRSRYLDGAIGDQENLDQLQSEFLAAASDLDSFQWTSVLDDTDLSFRARRFLVEAQDLLDKGIGR</sequence>
<evidence type="ECO:0000313" key="5">
    <source>
        <dbReference type="Proteomes" id="UP000053617"/>
    </source>
</evidence>
<dbReference type="InterPro" id="IPR050613">
    <property type="entry name" value="Sec_Metabolite_Reg"/>
</dbReference>
<gene>
    <name evidence="4" type="ORF">Z518_10153</name>
</gene>
<keyword evidence="5" id="KW-1185">Reference proteome</keyword>
<feature type="compositionally biased region" description="Polar residues" evidence="3">
    <location>
        <begin position="50"/>
        <end position="67"/>
    </location>
</feature>
<proteinExistence type="predicted"/>
<accession>A0A0D2FGH1</accession>
<dbReference type="PANTHER" id="PTHR31001:SF90">
    <property type="entry name" value="CENTROMERE DNA-BINDING PROTEIN COMPLEX CBF3 SUBUNIT B"/>
    <property type="match status" value="1"/>
</dbReference>
<keyword evidence="2" id="KW-0539">Nucleus</keyword>
<dbReference type="EMBL" id="KN847482">
    <property type="protein sequence ID" value="KIX01087.1"/>
    <property type="molecule type" value="Genomic_DNA"/>
</dbReference>
<evidence type="ECO:0000256" key="3">
    <source>
        <dbReference type="SAM" id="MobiDB-lite"/>
    </source>
</evidence>
<evidence type="ECO:0000256" key="1">
    <source>
        <dbReference type="ARBA" id="ARBA00004123"/>
    </source>
</evidence>